<dbReference type="Pfam" id="PF00305">
    <property type="entry name" value="Lipoxygenase"/>
    <property type="match status" value="1"/>
</dbReference>
<organism evidence="8 9">
    <name type="scientific">Magallana gigas</name>
    <name type="common">Pacific oyster</name>
    <name type="synonym">Crassostrea gigas</name>
    <dbReference type="NCBI Taxonomy" id="29159"/>
    <lineage>
        <taxon>Eukaryota</taxon>
        <taxon>Metazoa</taxon>
        <taxon>Spiralia</taxon>
        <taxon>Lophotrochozoa</taxon>
        <taxon>Mollusca</taxon>
        <taxon>Bivalvia</taxon>
        <taxon>Autobranchia</taxon>
        <taxon>Pteriomorphia</taxon>
        <taxon>Ostreida</taxon>
        <taxon>Ostreoidea</taxon>
        <taxon>Ostreidae</taxon>
        <taxon>Magallana</taxon>
    </lineage>
</organism>
<dbReference type="GO" id="GO:0016702">
    <property type="term" value="F:oxidoreductase activity, acting on single donors with incorporation of molecular oxygen, incorporation of two atoms of oxygen"/>
    <property type="evidence" value="ECO:0007669"/>
    <property type="project" value="InterPro"/>
</dbReference>
<sequence length="666" mass="75680">MSTYEIKVKTGDRLGAGTDAKVEIVLLDGSGRQTKPAYLDNWFRNDFEARQLDVFTIKDDTDIPDVTEIKIRRDQAGLFSDWYVEKIEVLNKRIGTASVFPILRWIRPDVDLYVGKFDTLLPQFDPRRDQRNAELELKKKLYEYEEKVSGLPVQVKKVPEDEEFSISAKWDLLKRKFSLLAGKSVEMIFGSGSWETLEDLTGVYSKTFGDPKEMENWKSDEHFGWQRLNSVNPNLIRLCTDIPSKFGVTDECIKECLDGLTLSEAMSKKRLFIVDLEILDGITCVEGYISPVPIALLFVNGTGKLMPVAIQLFQQKGPENPVFVPTDPPYTWLFAKMWYNVADANYHQALTHLGFTHLLMEGICVATNRCLSPSHPMFKLLAPHFLFIIAINSRGLNYLVSPGGWIDKTMAIGAVGILELTKKGADSWRMNIEGNYAEFLKSRGVYCNDGSILPTFYQRDDSMMLYGAIRDYVTKYVNLYYDTNDKIIHDVEIQTFGQELTKSKSDGGCGILGVPFENGKFSKADQLIEVFTSVIFSSSVLHAASNFPQYDAYGFPPNYPTKIRGVPPKNKNPLKEEDIVKSLIDKSTTLDAMVITRILSERSTNALGDFEVTYTYDPAAVKIVEEFRQNLKDISLKMLKEMKNWCKNMISLSGRNSKFHQYLTYN</sequence>
<dbReference type="Proteomes" id="UP000005408">
    <property type="component" value="Unassembled WGS sequence"/>
</dbReference>
<dbReference type="AlphaFoldDB" id="A0A8W8M8L2"/>
<evidence type="ECO:0000256" key="5">
    <source>
        <dbReference type="PROSITE-ProRule" id="PRU00152"/>
    </source>
</evidence>
<evidence type="ECO:0000259" key="6">
    <source>
        <dbReference type="PROSITE" id="PS50095"/>
    </source>
</evidence>
<evidence type="ECO:0000256" key="4">
    <source>
        <dbReference type="ARBA" id="ARBA00023098"/>
    </source>
</evidence>
<reference evidence="8" key="1">
    <citation type="submission" date="2022-08" db="UniProtKB">
        <authorList>
            <consortium name="EnsemblMetazoa"/>
        </authorList>
    </citation>
    <scope>IDENTIFICATION</scope>
    <source>
        <strain evidence="8">05x7-T-G4-1.051#20</strain>
    </source>
</reference>
<dbReference type="PROSITE" id="PS51393">
    <property type="entry name" value="LIPOXYGENASE_3"/>
    <property type="match status" value="1"/>
</dbReference>
<dbReference type="InterPro" id="IPR020834">
    <property type="entry name" value="LipOase_CS"/>
</dbReference>
<dbReference type="InterPro" id="IPR036392">
    <property type="entry name" value="PLAT/LH2_dom_sf"/>
</dbReference>
<dbReference type="SUPFAM" id="SSF49723">
    <property type="entry name" value="Lipase/lipooxygenase domain (PLAT/LH2 domain)"/>
    <property type="match status" value="1"/>
</dbReference>
<dbReference type="CDD" id="cd00113">
    <property type="entry name" value="PLAT"/>
    <property type="match status" value="1"/>
</dbReference>
<dbReference type="SUPFAM" id="SSF48484">
    <property type="entry name" value="Lipoxigenase"/>
    <property type="match status" value="1"/>
</dbReference>
<keyword evidence="4" id="KW-0443">Lipid metabolism</keyword>
<feature type="domain" description="Lipoxygenase" evidence="7">
    <location>
        <begin position="114"/>
        <end position="666"/>
    </location>
</feature>
<evidence type="ECO:0000259" key="7">
    <source>
        <dbReference type="PROSITE" id="PS51393"/>
    </source>
</evidence>
<dbReference type="SMART" id="SM00308">
    <property type="entry name" value="LH2"/>
    <property type="match status" value="1"/>
</dbReference>
<dbReference type="Gene3D" id="1.20.245.10">
    <property type="entry name" value="Lipoxygenase-1, Domain 5"/>
    <property type="match status" value="1"/>
</dbReference>
<evidence type="ECO:0000256" key="1">
    <source>
        <dbReference type="ARBA" id="ARBA00022723"/>
    </source>
</evidence>
<evidence type="ECO:0008006" key="10">
    <source>
        <dbReference type="Google" id="ProtNLM"/>
    </source>
</evidence>
<dbReference type="PROSITE" id="PS00081">
    <property type="entry name" value="LIPOXYGENASE_2"/>
    <property type="match status" value="1"/>
</dbReference>
<keyword evidence="2" id="KW-0223">Dioxygenase</keyword>
<protein>
    <recommendedName>
        <fullName evidence="10">Allene oxide synthase-lipoxygenase protein</fullName>
    </recommendedName>
</protein>
<dbReference type="GO" id="GO:0034440">
    <property type="term" value="P:lipid oxidation"/>
    <property type="evidence" value="ECO:0007669"/>
    <property type="project" value="InterPro"/>
</dbReference>
<dbReference type="Gene3D" id="3.10.450.60">
    <property type="match status" value="1"/>
</dbReference>
<keyword evidence="3" id="KW-0560">Oxidoreductase</keyword>
<dbReference type="InterPro" id="IPR013819">
    <property type="entry name" value="LipOase_C"/>
</dbReference>
<dbReference type="PROSITE" id="PS50095">
    <property type="entry name" value="PLAT"/>
    <property type="match status" value="1"/>
</dbReference>
<evidence type="ECO:0000313" key="8">
    <source>
        <dbReference type="EnsemblMetazoa" id="G32293.3:cds"/>
    </source>
</evidence>
<dbReference type="Gene3D" id="2.40.180.10">
    <property type="entry name" value="Catalase core domain"/>
    <property type="match status" value="1"/>
</dbReference>
<dbReference type="EnsemblMetazoa" id="G32293.3">
    <property type="protein sequence ID" value="G32293.3:cds"/>
    <property type="gene ID" value="G32293"/>
</dbReference>
<evidence type="ECO:0000313" key="9">
    <source>
        <dbReference type="Proteomes" id="UP000005408"/>
    </source>
</evidence>
<dbReference type="InterPro" id="IPR036226">
    <property type="entry name" value="LipOase_C_sf"/>
</dbReference>
<evidence type="ECO:0000256" key="3">
    <source>
        <dbReference type="ARBA" id="ARBA00023002"/>
    </source>
</evidence>
<dbReference type="PANTHER" id="PTHR11771">
    <property type="entry name" value="LIPOXYGENASE"/>
    <property type="match status" value="1"/>
</dbReference>
<accession>A0A8W8M8L2</accession>
<name>A0A8W8M8L2_MAGGI</name>
<proteinExistence type="predicted"/>
<dbReference type="InterPro" id="IPR001024">
    <property type="entry name" value="PLAT/LH2_dom"/>
</dbReference>
<keyword evidence="1" id="KW-0479">Metal-binding</keyword>
<dbReference type="InterPro" id="IPR000907">
    <property type="entry name" value="LipOase"/>
</dbReference>
<dbReference type="PRINTS" id="PR00087">
    <property type="entry name" value="LIPOXYGENASE"/>
</dbReference>
<evidence type="ECO:0000256" key="2">
    <source>
        <dbReference type="ARBA" id="ARBA00022964"/>
    </source>
</evidence>
<dbReference type="GO" id="GO:0046872">
    <property type="term" value="F:metal ion binding"/>
    <property type="evidence" value="ECO:0007669"/>
    <property type="project" value="UniProtKB-KW"/>
</dbReference>
<feature type="domain" description="PLAT" evidence="6">
    <location>
        <begin position="2"/>
        <end position="120"/>
    </location>
</feature>
<dbReference type="Pfam" id="PF01477">
    <property type="entry name" value="PLAT"/>
    <property type="match status" value="1"/>
</dbReference>
<keyword evidence="9" id="KW-1185">Reference proteome</keyword>
<comment type="caution">
    <text evidence="5">Lacks conserved residue(s) required for the propagation of feature annotation.</text>
</comment>